<dbReference type="GO" id="GO:0046872">
    <property type="term" value="F:metal ion binding"/>
    <property type="evidence" value="ECO:0007669"/>
    <property type="project" value="UniProtKB-KW"/>
</dbReference>
<dbReference type="NCBIfam" id="TIGR00608">
    <property type="entry name" value="radc"/>
    <property type="match status" value="1"/>
</dbReference>
<dbReference type="RefSeq" id="WP_255133758.1">
    <property type="nucleotide sequence ID" value="NZ_JANDBC010000001.1"/>
</dbReference>
<keyword evidence="3" id="KW-0378">Hydrolase</keyword>
<keyword evidence="1" id="KW-0645">Protease</keyword>
<dbReference type="EMBL" id="JANDBC010000001">
    <property type="protein sequence ID" value="MCP9291112.1"/>
    <property type="molecule type" value="Genomic_DNA"/>
</dbReference>
<dbReference type="Proteomes" id="UP001139125">
    <property type="component" value="Unassembled WGS sequence"/>
</dbReference>
<keyword evidence="10" id="KW-1185">Reference proteome</keyword>
<gene>
    <name evidence="9" type="primary">radC</name>
    <name evidence="9" type="ORF">NM125_05915</name>
</gene>
<evidence type="ECO:0000256" key="5">
    <source>
        <dbReference type="ARBA" id="ARBA00023049"/>
    </source>
</evidence>
<evidence type="ECO:0000256" key="4">
    <source>
        <dbReference type="ARBA" id="ARBA00022833"/>
    </source>
</evidence>
<dbReference type="InterPro" id="IPR001405">
    <property type="entry name" value="UPF0758"/>
</dbReference>
<dbReference type="Pfam" id="PF20582">
    <property type="entry name" value="UPF0758_N"/>
    <property type="match status" value="1"/>
</dbReference>
<organism evidence="9 10">
    <name type="scientific">Gracilimonas sediminicola</name>
    <dbReference type="NCBI Taxonomy" id="2952158"/>
    <lineage>
        <taxon>Bacteria</taxon>
        <taxon>Pseudomonadati</taxon>
        <taxon>Balneolota</taxon>
        <taxon>Balneolia</taxon>
        <taxon>Balneolales</taxon>
        <taxon>Balneolaceae</taxon>
        <taxon>Gracilimonas</taxon>
    </lineage>
</organism>
<dbReference type="InterPro" id="IPR046778">
    <property type="entry name" value="UPF0758_N"/>
</dbReference>
<feature type="region of interest" description="Disordered" evidence="7">
    <location>
        <begin position="1"/>
        <end position="24"/>
    </location>
</feature>
<reference evidence="9" key="1">
    <citation type="submission" date="2022-06" db="EMBL/GenBank/DDBJ databases">
        <title>Gracilimonas sp. CAU 1638 isolated from sea sediment.</title>
        <authorList>
            <person name="Kim W."/>
        </authorList>
    </citation>
    <scope>NUCLEOTIDE SEQUENCE</scope>
    <source>
        <strain evidence="9">CAU 1638</strain>
    </source>
</reference>
<proteinExistence type="inferred from homology"/>
<feature type="domain" description="MPN" evidence="8">
    <location>
        <begin position="116"/>
        <end position="238"/>
    </location>
</feature>
<evidence type="ECO:0000256" key="6">
    <source>
        <dbReference type="RuleBase" id="RU003797"/>
    </source>
</evidence>
<accession>A0A9X2L2N1</accession>
<keyword evidence="4" id="KW-0862">Zinc</keyword>
<comment type="caution">
    <text evidence="9">The sequence shown here is derived from an EMBL/GenBank/DDBJ whole genome shotgun (WGS) entry which is preliminary data.</text>
</comment>
<name>A0A9X2L2N1_9BACT</name>
<dbReference type="PANTHER" id="PTHR30471">
    <property type="entry name" value="DNA REPAIR PROTEIN RADC"/>
    <property type="match status" value="1"/>
</dbReference>
<keyword evidence="5" id="KW-0482">Metalloprotease</keyword>
<dbReference type="InterPro" id="IPR037518">
    <property type="entry name" value="MPN"/>
</dbReference>
<dbReference type="CDD" id="cd08071">
    <property type="entry name" value="MPN_DUF2466"/>
    <property type="match status" value="1"/>
</dbReference>
<dbReference type="GO" id="GO:0008237">
    <property type="term" value="F:metallopeptidase activity"/>
    <property type="evidence" value="ECO:0007669"/>
    <property type="project" value="UniProtKB-KW"/>
</dbReference>
<evidence type="ECO:0000256" key="3">
    <source>
        <dbReference type="ARBA" id="ARBA00022801"/>
    </source>
</evidence>
<dbReference type="Gene3D" id="3.40.140.10">
    <property type="entry name" value="Cytidine Deaminase, domain 2"/>
    <property type="match status" value="1"/>
</dbReference>
<dbReference type="InterPro" id="IPR025657">
    <property type="entry name" value="RadC_JAB"/>
</dbReference>
<evidence type="ECO:0000259" key="8">
    <source>
        <dbReference type="PROSITE" id="PS50249"/>
    </source>
</evidence>
<dbReference type="NCBIfam" id="NF000642">
    <property type="entry name" value="PRK00024.1"/>
    <property type="match status" value="1"/>
</dbReference>
<evidence type="ECO:0000313" key="10">
    <source>
        <dbReference type="Proteomes" id="UP001139125"/>
    </source>
</evidence>
<dbReference type="Pfam" id="PF04002">
    <property type="entry name" value="RadC"/>
    <property type="match status" value="1"/>
</dbReference>
<comment type="similarity">
    <text evidence="6">Belongs to the UPF0758 family.</text>
</comment>
<dbReference type="PANTHER" id="PTHR30471:SF3">
    <property type="entry name" value="UPF0758 PROTEIN YEES-RELATED"/>
    <property type="match status" value="1"/>
</dbReference>
<sequence length="238" mass="26425">MSHEESFSIEHFHSRTVKDMQPDEQPREKLMRYGADSLSDSELLAILIRTGTRKLNVIETAKALLTQFDGLHNLSRKNWQALKVIPGIAKVKAITLEAAFELARRIEVAGLGEEVQITSPEDANAYFAPKLRHLSKETFVVGFLNNAKILTGYQKISTGGKTATIVDPAEVMRQAVLNEAESIILVHNHPSGRNKASSADVQLTKRLAECGKLFSIPVEDHLIIAGYNYTSLKSEQLF</sequence>
<dbReference type="InterPro" id="IPR010994">
    <property type="entry name" value="RuvA_2-like"/>
</dbReference>
<keyword evidence="2" id="KW-0479">Metal-binding</keyword>
<dbReference type="GO" id="GO:0006508">
    <property type="term" value="P:proteolysis"/>
    <property type="evidence" value="ECO:0007669"/>
    <property type="project" value="UniProtKB-KW"/>
</dbReference>
<evidence type="ECO:0000256" key="7">
    <source>
        <dbReference type="SAM" id="MobiDB-lite"/>
    </source>
</evidence>
<dbReference type="InterPro" id="IPR020891">
    <property type="entry name" value="UPF0758_CS"/>
</dbReference>
<dbReference type="AlphaFoldDB" id="A0A9X2L2N1"/>
<dbReference type="PROSITE" id="PS01302">
    <property type="entry name" value="UPF0758"/>
    <property type="match status" value="1"/>
</dbReference>
<evidence type="ECO:0000256" key="2">
    <source>
        <dbReference type="ARBA" id="ARBA00022723"/>
    </source>
</evidence>
<dbReference type="PROSITE" id="PS50249">
    <property type="entry name" value="MPN"/>
    <property type="match status" value="1"/>
</dbReference>
<protein>
    <submittedName>
        <fullName evidence="9">DNA repair protein RadC</fullName>
    </submittedName>
</protein>
<evidence type="ECO:0000256" key="1">
    <source>
        <dbReference type="ARBA" id="ARBA00022670"/>
    </source>
</evidence>
<dbReference type="SUPFAM" id="SSF47781">
    <property type="entry name" value="RuvA domain 2-like"/>
    <property type="match status" value="1"/>
</dbReference>
<evidence type="ECO:0000313" key="9">
    <source>
        <dbReference type="EMBL" id="MCP9291112.1"/>
    </source>
</evidence>